<accession>A0A917V931</accession>
<evidence type="ECO:0000313" key="1">
    <source>
        <dbReference type="EMBL" id="GGK50497.1"/>
    </source>
</evidence>
<evidence type="ECO:0000313" key="2">
    <source>
        <dbReference type="Proteomes" id="UP000600449"/>
    </source>
</evidence>
<reference evidence="1 2" key="1">
    <citation type="journal article" date="2014" name="Int. J. Syst. Evol. Microbiol.">
        <title>Complete genome sequence of Corynebacterium casei LMG S-19264T (=DSM 44701T), isolated from a smear-ripened cheese.</title>
        <authorList>
            <consortium name="US DOE Joint Genome Institute (JGI-PGF)"/>
            <person name="Walter F."/>
            <person name="Albersmeier A."/>
            <person name="Kalinowski J."/>
            <person name="Ruckert C."/>
        </authorList>
    </citation>
    <scope>NUCLEOTIDE SEQUENCE [LARGE SCALE GENOMIC DNA]</scope>
    <source>
        <strain evidence="1 2">CGMCC 1.9161</strain>
    </source>
</reference>
<dbReference type="EMBL" id="BMMF01000014">
    <property type="protein sequence ID" value="GGK50497.1"/>
    <property type="molecule type" value="Genomic_DNA"/>
</dbReference>
<comment type="caution">
    <text evidence="1">The sequence shown here is derived from an EMBL/GenBank/DDBJ whole genome shotgun (WGS) entry which is preliminary data.</text>
</comment>
<dbReference type="AlphaFoldDB" id="A0A917V931"/>
<dbReference type="Proteomes" id="UP000600449">
    <property type="component" value="Unassembled WGS sequence"/>
</dbReference>
<sequence>MFTLVIDGRAIAVTDATPEAEARELLESLADEMIELESEGRQVWDGESPIEVRASTEEEIEAFDEAEMDEEAEEDDEPIVMFLIPIDGLEEDDEDED</sequence>
<name>A0A917V931_9HYPH</name>
<organism evidence="1 2">
    <name type="scientific">Salinarimonas ramus</name>
    <dbReference type="NCBI Taxonomy" id="690164"/>
    <lineage>
        <taxon>Bacteria</taxon>
        <taxon>Pseudomonadati</taxon>
        <taxon>Pseudomonadota</taxon>
        <taxon>Alphaproteobacteria</taxon>
        <taxon>Hyphomicrobiales</taxon>
        <taxon>Salinarimonadaceae</taxon>
        <taxon>Salinarimonas</taxon>
    </lineage>
</organism>
<protein>
    <submittedName>
        <fullName evidence="1">Uncharacterized protein</fullName>
    </submittedName>
</protein>
<keyword evidence="2" id="KW-1185">Reference proteome</keyword>
<proteinExistence type="predicted"/>
<gene>
    <name evidence="1" type="ORF">GCM10011322_41970</name>
</gene>
<dbReference type="RefSeq" id="WP_188915213.1">
    <property type="nucleotide sequence ID" value="NZ_BMMF01000014.1"/>
</dbReference>